<reference evidence="2 3" key="1">
    <citation type="submission" date="2024-03" db="EMBL/GenBank/DDBJ databases">
        <title>Human intestinal bacterial collection.</title>
        <authorList>
            <person name="Pauvert C."/>
            <person name="Hitch T.C.A."/>
            <person name="Clavel T."/>
        </authorList>
    </citation>
    <scope>NUCLEOTIDE SEQUENCE [LARGE SCALE GENOMIC DNA]</scope>
    <source>
        <strain evidence="2 3">CLA-AA-H95</strain>
    </source>
</reference>
<dbReference type="Gene3D" id="3.40.50.300">
    <property type="entry name" value="P-loop containing nucleotide triphosphate hydrolases"/>
    <property type="match status" value="1"/>
</dbReference>
<keyword evidence="3" id="KW-1185">Reference proteome</keyword>
<sequence length="349" mass="40360">MGLQWEKKIIQEYHGKLSFGDLVGRKNWINYFNYAFDPEEKGLLFIGELHLGKKTLIRAAAGEWEEKGYKAYEVYGEDLSKDKKELREQIETIYNEITTGKKILLLYSLDQIKKKEARTTLAFGIEQIMNDAEDAVILATAQSAEILPERLQKFFTICPVRKFGEEELTEVMKSFLAPCWPEKEERQEKLKKYLKDRNCWELERIANLAVNYAVLELTDEQHKTLEEAQELIGEGKVKITTVQIKKAAEDIETVRWKKEPKEYIYSDRFIERPQVREKNAEQPSKDDIIPDEKITGLANLDDQEVQSGLDKTAEILNSKEPTMEEATEILANKGELEELVDLSGMEVVD</sequence>
<proteinExistence type="predicted"/>
<accession>A0ABV1AGB9</accession>
<dbReference type="EMBL" id="JBBMEI010000001">
    <property type="protein sequence ID" value="MEQ2356775.1"/>
    <property type="molecule type" value="Genomic_DNA"/>
</dbReference>
<dbReference type="Proteomes" id="UP001446032">
    <property type="component" value="Unassembled WGS sequence"/>
</dbReference>
<evidence type="ECO:0000313" key="2">
    <source>
        <dbReference type="EMBL" id="MEQ2356775.1"/>
    </source>
</evidence>
<organism evidence="2 3">
    <name type="scientific">Blautia intestinihominis</name>
    <dbReference type="NCBI Taxonomy" id="3133152"/>
    <lineage>
        <taxon>Bacteria</taxon>
        <taxon>Bacillati</taxon>
        <taxon>Bacillota</taxon>
        <taxon>Clostridia</taxon>
        <taxon>Lachnospirales</taxon>
        <taxon>Lachnospiraceae</taxon>
        <taxon>Blautia</taxon>
    </lineage>
</organism>
<dbReference type="InterPro" id="IPR027417">
    <property type="entry name" value="P-loop_NTPase"/>
</dbReference>
<dbReference type="SUPFAM" id="SSF52540">
    <property type="entry name" value="P-loop containing nucleoside triphosphate hydrolases"/>
    <property type="match status" value="1"/>
</dbReference>
<dbReference type="InterPro" id="IPR003959">
    <property type="entry name" value="ATPase_AAA_core"/>
</dbReference>
<evidence type="ECO:0000313" key="3">
    <source>
        <dbReference type="Proteomes" id="UP001446032"/>
    </source>
</evidence>
<evidence type="ECO:0000259" key="1">
    <source>
        <dbReference type="Pfam" id="PF00004"/>
    </source>
</evidence>
<dbReference type="Pfam" id="PF00004">
    <property type="entry name" value="AAA"/>
    <property type="match status" value="1"/>
</dbReference>
<feature type="domain" description="ATPase AAA-type core" evidence="1">
    <location>
        <begin position="43"/>
        <end position="152"/>
    </location>
</feature>
<name>A0ABV1AGB9_9FIRM</name>
<comment type="caution">
    <text evidence="2">The sequence shown here is derived from an EMBL/GenBank/DDBJ whole genome shotgun (WGS) entry which is preliminary data.</text>
</comment>
<dbReference type="RefSeq" id="WP_302247407.1">
    <property type="nucleotide sequence ID" value="NZ_JBBMEI010000001.1"/>
</dbReference>
<gene>
    <name evidence="2" type="ORF">WMO75_00215</name>
</gene>
<protein>
    <submittedName>
        <fullName evidence="2">AAA family ATPase</fullName>
    </submittedName>
</protein>